<accession>A0A2T4PUA4</accession>
<reference evidence="1 2" key="1">
    <citation type="journal article" date="2016" name="Front. Microbiol.">
        <title>Comprehensive Phylogenetic Analysis of Bovine Non-aureus Staphylococci Species Based on Whole-Genome Sequencing.</title>
        <authorList>
            <person name="Naushad S."/>
            <person name="Barkema H.W."/>
            <person name="Luby C."/>
            <person name="Condas L.A."/>
            <person name="Nobrega D.B."/>
            <person name="Carson D.A."/>
            <person name="De Buck J."/>
        </authorList>
    </citation>
    <scope>NUCLEOTIDE SEQUENCE [LARGE SCALE GENOMIC DNA]</scope>
    <source>
        <strain evidence="1 2">SNUC 2204</strain>
    </source>
</reference>
<dbReference type="Proteomes" id="UP000241209">
    <property type="component" value="Unassembled WGS sequence"/>
</dbReference>
<gene>
    <name evidence="1" type="ORF">BU072_05895</name>
</gene>
<evidence type="ECO:0000313" key="2">
    <source>
        <dbReference type="Proteomes" id="UP000241209"/>
    </source>
</evidence>
<evidence type="ECO:0000313" key="1">
    <source>
        <dbReference type="EMBL" id="PTI29978.1"/>
    </source>
</evidence>
<protein>
    <submittedName>
        <fullName evidence="1">Uncharacterized protein</fullName>
    </submittedName>
</protein>
<sequence length="59" mass="6972">MARACSLSHILFPRASALYKIRNIKSPNPKMISTDWVIYFKLRFTSKFVFLIFKITTIF</sequence>
<name>A0A2T4PUA4_9STAP</name>
<proteinExistence type="predicted"/>
<dbReference type="AlphaFoldDB" id="A0A2T4PUA4"/>
<dbReference type="EMBL" id="PZFK01000009">
    <property type="protein sequence ID" value="PTI29978.1"/>
    <property type="molecule type" value="Genomic_DNA"/>
</dbReference>
<comment type="caution">
    <text evidence="1">The sequence shown here is derived from an EMBL/GenBank/DDBJ whole genome shotgun (WGS) entry which is preliminary data.</text>
</comment>
<organism evidence="1 2">
    <name type="scientific">Mammaliicoccus vitulinus</name>
    <dbReference type="NCBI Taxonomy" id="71237"/>
    <lineage>
        <taxon>Bacteria</taxon>
        <taxon>Bacillati</taxon>
        <taxon>Bacillota</taxon>
        <taxon>Bacilli</taxon>
        <taxon>Bacillales</taxon>
        <taxon>Staphylococcaceae</taxon>
        <taxon>Mammaliicoccus</taxon>
    </lineage>
</organism>